<dbReference type="PANTHER" id="PTHR43092">
    <property type="entry name" value="L-CYSTEINE DESULFHYDRASE"/>
    <property type="match status" value="1"/>
</dbReference>
<dbReference type="RefSeq" id="XP_015874805.2">
    <property type="nucleotide sequence ID" value="XM_016019319.4"/>
</dbReference>
<reference evidence="4" key="1">
    <citation type="submission" date="2025-08" db="UniProtKB">
        <authorList>
            <consortium name="RefSeq"/>
        </authorList>
    </citation>
    <scope>IDENTIFICATION</scope>
    <source>
        <tissue evidence="4">Seedling</tissue>
    </source>
</reference>
<dbReference type="AlphaFoldDB" id="A0A6P3ZIL3"/>
<proteinExistence type="predicted"/>
<dbReference type="InterPro" id="IPR015424">
    <property type="entry name" value="PyrdxlP-dep_Trfase"/>
</dbReference>
<dbReference type="Gene3D" id="3.40.640.10">
    <property type="entry name" value="Type I PLP-dependent aspartate aminotransferase-like (Major domain)"/>
    <property type="match status" value="1"/>
</dbReference>
<evidence type="ECO:0000313" key="3">
    <source>
        <dbReference type="Proteomes" id="UP001652623"/>
    </source>
</evidence>
<organism evidence="3 4">
    <name type="scientific">Ziziphus jujuba</name>
    <name type="common">Chinese jujube</name>
    <name type="synonym">Ziziphus sativa</name>
    <dbReference type="NCBI Taxonomy" id="326968"/>
    <lineage>
        <taxon>Eukaryota</taxon>
        <taxon>Viridiplantae</taxon>
        <taxon>Streptophyta</taxon>
        <taxon>Embryophyta</taxon>
        <taxon>Tracheophyta</taxon>
        <taxon>Spermatophyta</taxon>
        <taxon>Magnoliopsida</taxon>
        <taxon>eudicotyledons</taxon>
        <taxon>Gunneridae</taxon>
        <taxon>Pentapetalae</taxon>
        <taxon>rosids</taxon>
        <taxon>fabids</taxon>
        <taxon>Rosales</taxon>
        <taxon>Rhamnaceae</taxon>
        <taxon>Paliureae</taxon>
        <taxon>Ziziphus</taxon>
    </lineage>
</organism>
<dbReference type="Proteomes" id="UP001652623">
    <property type="component" value="Chromosome 10"/>
</dbReference>
<evidence type="ECO:0000259" key="2">
    <source>
        <dbReference type="Pfam" id="PF00266"/>
    </source>
</evidence>
<keyword evidence="3" id="KW-1185">Reference proteome</keyword>
<dbReference type="SUPFAM" id="SSF53383">
    <property type="entry name" value="PLP-dependent transferases"/>
    <property type="match status" value="1"/>
</dbReference>
<evidence type="ECO:0000256" key="1">
    <source>
        <dbReference type="ARBA" id="ARBA00022898"/>
    </source>
</evidence>
<accession>A0A6P3ZIL3</accession>
<protein>
    <submittedName>
        <fullName evidence="4">Probable L-cysteine desulfhydrase, chloroplastic</fullName>
    </submittedName>
</protein>
<dbReference type="InterPro" id="IPR000192">
    <property type="entry name" value="Aminotrans_V_dom"/>
</dbReference>
<feature type="domain" description="Aminotransferase class V" evidence="2">
    <location>
        <begin position="93"/>
        <end position="310"/>
    </location>
</feature>
<dbReference type="KEGG" id="zju:107411685"/>
<gene>
    <name evidence="4" type="primary">LOC107411685</name>
</gene>
<name>A0A6P3ZIL3_ZIZJJ</name>
<dbReference type="Pfam" id="PF00266">
    <property type="entry name" value="Aminotran_5"/>
    <property type="match status" value="1"/>
</dbReference>
<dbReference type="GeneID" id="107411685"/>
<dbReference type="PANTHER" id="PTHR43092:SF2">
    <property type="entry name" value="HERCYNYLCYSTEINE SULFOXIDE LYASE"/>
    <property type="match status" value="1"/>
</dbReference>
<evidence type="ECO:0000313" key="4">
    <source>
        <dbReference type="RefSeq" id="XP_015874805.2"/>
    </source>
</evidence>
<dbReference type="InParanoid" id="A0A6P3ZIL3"/>
<sequence length="483" mass="54444">MPRQRTMSYHRRFSLFLLLQHQKPQFLKFKPLFQLLLAYYHDHYPNHNAVPKSHIHIKPSLSSFITDSKIQSEFAHHDPGVARINNGSFGCCPAPVITALQQWQLKYLRQPDHFYYNELRQGILKTRTIIKDLVNAYDVDEISVLDNTTTAVAIVLQKTAWAFSEGTYNKGDAIIVLQYGYGAVRNSIKAYVSRAGGDVIEVHFKFPVSSNNEIISAFRKALKEGKTNGKNIRLAVIDHVTSMPSFVIPVKELVKTCREEGVDQVFVDGAHGIGCIDVDMKEIGADFYTSNLHKWFFSPPAVAFLYCRKLSKCSDLHHPIVSHDYGNGLAIESAWVGTRDYSPLLVVPSVLEFISRFEKGIHGIMERNHEAVVEMGKMLAKAWGTNLGSPPEMCAAMIMVGLPSCLGISSENDCVKLRTHLRESFGVEVHIYYRTPEDGEVEPITGYARISHQVYNKIDDYLKFRNAINQLVGNGFTCTSLLD</sequence>
<keyword evidence="1" id="KW-0663">Pyridoxal phosphate</keyword>
<dbReference type="InterPro" id="IPR015421">
    <property type="entry name" value="PyrdxlP-dep_Trfase_major"/>
</dbReference>